<accession>A0A822FCX4</accession>
<dbReference type="EMBL" id="CAJOBR010078839">
    <property type="protein sequence ID" value="CAF5118290.1"/>
    <property type="molecule type" value="Genomic_DNA"/>
</dbReference>
<sequence>QHQKQLTTLRDEIRAKETQMETLKDSLQKLQLSYEKLSGDFEKLKKEETDKSSRLQEMT</sequence>
<protein>
    <submittedName>
        <fullName evidence="2">Uncharacterized protein</fullName>
    </submittedName>
</protein>
<dbReference type="Proteomes" id="UP000663848">
    <property type="component" value="Unassembled WGS sequence"/>
</dbReference>
<name>A0A822FCX4_9BILA</name>
<reference evidence="2" key="1">
    <citation type="submission" date="2021-02" db="EMBL/GenBank/DDBJ databases">
        <authorList>
            <person name="Nowell W R."/>
        </authorList>
    </citation>
    <scope>NUCLEOTIDE SEQUENCE</scope>
</reference>
<feature type="non-terminal residue" evidence="2">
    <location>
        <position position="59"/>
    </location>
</feature>
<gene>
    <name evidence="2" type="ORF">QYT958_LOCUS45895</name>
</gene>
<proteinExistence type="predicted"/>
<organism evidence="2 3">
    <name type="scientific">Rotaria socialis</name>
    <dbReference type="NCBI Taxonomy" id="392032"/>
    <lineage>
        <taxon>Eukaryota</taxon>
        <taxon>Metazoa</taxon>
        <taxon>Spiralia</taxon>
        <taxon>Gnathifera</taxon>
        <taxon>Rotifera</taxon>
        <taxon>Eurotatoria</taxon>
        <taxon>Bdelloidea</taxon>
        <taxon>Philodinida</taxon>
        <taxon>Philodinidae</taxon>
        <taxon>Rotaria</taxon>
    </lineage>
</organism>
<evidence type="ECO:0000313" key="2">
    <source>
        <dbReference type="EMBL" id="CAF5118290.1"/>
    </source>
</evidence>
<dbReference type="AlphaFoldDB" id="A0A822FCX4"/>
<feature type="coiled-coil region" evidence="1">
    <location>
        <begin position="6"/>
        <end position="47"/>
    </location>
</feature>
<evidence type="ECO:0000256" key="1">
    <source>
        <dbReference type="SAM" id="Coils"/>
    </source>
</evidence>
<comment type="caution">
    <text evidence="2">The sequence shown here is derived from an EMBL/GenBank/DDBJ whole genome shotgun (WGS) entry which is preliminary data.</text>
</comment>
<keyword evidence="1" id="KW-0175">Coiled coil</keyword>
<feature type="non-terminal residue" evidence="2">
    <location>
        <position position="1"/>
    </location>
</feature>
<evidence type="ECO:0000313" key="3">
    <source>
        <dbReference type="Proteomes" id="UP000663848"/>
    </source>
</evidence>